<evidence type="ECO:0000313" key="1">
    <source>
        <dbReference type="EMBL" id="KNC73822.1"/>
    </source>
</evidence>
<evidence type="ECO:0000313" key="2">
    <source>
        <dbReference type="Proteomes" id="UP000054560"/>
    </source>
</evidence>
<dbReference type="Proteomes" id="UP000054560">
    <property type="component" value="Unassembled WGS sequence"/>
</dbReference>
<keyword evidence="2" id="KW-1185">Reference proteome</keyword>
<feature type="non-terminal residue" evidence="1">
    <location>
        <position position="1"/>
    </location>
</feature>
<sequence length="70" mass="7519">VPVLSPTVTLYADDSASVDKLLGDVGMGVGMWASEHLNALNETEAEEAVRSAYDVVADPMWAFYDSLNLT</sequence>
<proteinExistence type="predicted"/>
<dbReference type="EMBL" id="KQ245104">
    <property type="protein sequence ID" value="KNC73822.1"/>
    <property type="molecule type" value="Genomic_DNA"/>
</dbReference>
<protein>
    <submittedName>
        <fullName evidence="1">Uncharacterized protein</fullName>
    </submittedName>
</protein>
<feature type="non-terminal residue" evidence="1">
    <location>
        <position position="70"/>
    </location>
</feature>
<organism evidence="1 2">
    <name type="scientific">Sphaeroforma arctica JP610</name>
    <dbReference type="NCBI Taxonomy" id="667725"/>
    <lineage>
        <taxon>Eukaryota</taxon>
        <taxon>Ichthyosporea</taxon>
        <taxon>Ichthyophonida</taxon>
        <taxon>Sphaeroforma</taxon>
    </lineage>
</organism>
<dbReference type="AlphaFoldDB" id="A0A0L0FAT4"/>
<dbReference type="GeneID" id="25914125"/>
<dbReference type="RefSeq" id="XP_014147724.1">
    <property type="nucleotide sequence ID" value="XM_014292249.1"/>
</dbReference>
<accession>A0A0L0FAT4</accession>
<reference evidence="1 2" key="1">
    <citation type="submission" date="2011-02" db="EMBL/GenBank/DDBJ databases">
        <title>The Genome Sequence of Sphaeroforma arctica JP610.</title>
        <authorList>
            <consortium name="The Broad Institute Genome Sequencing Platform"/>
            <person name="Russ C."/>
            <person name="Cuomo C."/>
            <person name="Young S.K."/>
            <person name="Zeng Q."/>
            <person name="Gargeya S."/>
            <person name="Alvarado L."/>
            <person name="Berlin A."/>
            <person name="Chapman S.B."/>
            <person name="Chen Z."/>
            <person name="Freedman E."/>
            <person name="Gellesch M."/>
            <person name="Goldberg J."/>
            <person name="Griggs A."/>
            <person name="Gujja S."/>
            <person name="Heilman E."/>
            <person name="Heiman D."/>
            <person name="Howarth C."/>
            <person name="Mehta T."/>
            <person name="Neiman D."/>
            <person name="Pearson M."/>
            <person name="Roberts A."/>
            <person name="Saif S."/>
            <person name="Shea T."/>
            <person name="Shenoy N."/>
            <person name="Sisk P."/>
            <person name="Stolte C."/>
            <person name="Sykes S."/>
            <person name="White J."/>
            <person name="Yandava C."/>
            <person name="Burger G."/>
            <person name="Gray M.W."/>
            <person name="Holland P.W.H."/>
            <person name="King N."/>
            <person name="Lang F.B.F."/>
            <person name="Roger A.J."/>
            <person name="Ruiz-Trillo I."/>
            <person name="Haas B."/>
            <person name="Nusbaum C."/>
            <person name="Birren B."/>
        </authorList>
    </citation>
    <scope>NUCLEOTIDE SEQUENCE [LARGE SCALE GENOMIC DNA]</scope>
    <source>
        <strain evidence="1 2">JP610</strain>
    </source>
</reference>
<name>A0A0L0FAT4_9EUKA</name>
<gene>
    <name evidence="1" type="ORF">SARC_13621</name>
</gene>